<accession>A0A1V2A4Q0</accession>
<sequence>MRMVDIIHKKRNGKELMEEEIRFFIEGYTKGDIPDYQASALMMAIYFQGMVPRETALLTKAMVDSGETIDLSAIQGHKVDKHSTGGVGDKVTFIVGPLVASANVPVAKMSGRGLGHTGGTLDKLESIEGFNIELTKEQFIHNVNQHKLSIAGQTGNLAPADKKLYALRDVTATVESIPLIAGSIMSKKLASGADSIVLDVKTGSGAFMKTLEDSKALAKEMTAIGNNLGRKTVAIISDMNQPLGFEIGNANEIKEAVAILQGAKVEDLRRLSLEIASHMTVLAGAFEHYKQAYKTLEQHLENGKAYEAFRQFVIAQGGNADMIDDVSKLPQAKHHIQVKSDTEGYVAEIDAESIGTAAMYLGAGRATKDDKINHGVGITLKKKIGDEVKKGDVLVTLHANKENPEDSIRKIAEAYRFSDEPVESPTLIHLVIQD</sequence>
<dbReference type="OrthoDB" id="9763887at2"/>
<dbReference type="Gene3D" id="3.40.1030.10">
    <property type="entry name" value="Nucleoside phosphorylase/phosphoribosyltransferase catalytic domain"/>
    <property type="match status" value="1"/>
</dbReference>
<dbReference type="SUPFAM" id="SSF47648">
    <property type="entry name" value="Nucleoside phosphorylase/phosphoribosyltransferase N-terminal domain"/>
    <property type="match status" value="1"/>
</dbReference>
<evidence type="ECO:0000256" key="8">
    <source>
        <dbReference type="ARBA" id="ARBA00022676"/>
    </source>
</evidence>
<dbReference type="Pfam" id="PF07831">
    <property type="entry name" value="PYNP_C"/>
    <property type="match status" value="1"/>
</dbReference>
<dbReference type="GO" id="GO:0009032">
    <property type="term" value="F:thymidine phosphorylase activity"/>
    <property type="evidence" value="ECO:0007669"/>
    <property type="project" value="TreeGrafter"/>
</dbReference>
<evidence type="ECO:0000256" key="10">
    <source>
        <dbReference type="ARBA" id="ARBA00022723"/>
    </source>
</evidence>
<evidence type="ECO:0000256" key="2">
    <source>
        <dbReference type="ARBA" id="ARBA00001958"/>
    </source>
</evidence>
<evidence type="ECO:0000256" key="9">
    <source>
        <dbReference type="ARBA" id="ARBA00022679"/>
    </source>
</evidence>
<evidence type="ECO:0000256" key="3">
    <source>
        <dbReference type="ARBA" id="ARBA00003877"/>
    </source>
</evidence>
<evidence type="ECO:0000256" key="5">
    <source>
        <dbReference type="ARBA" id="ARBA00011738"/>
    </source>
</evidence>
<organism evidence="15 16">
    <name type="scientific">Domibacillus epiphyticus</name>
    <dbReference type="NCBI Taxonomy" id="1714355"/>
    <lineage>
        <taxon>Bacteria</taxon>
        <taxon>Bacillati</taxon>
        <taxon>Bacillota</taxon>
        <taxon>Bacilli</taxon>
        <taxon>Bacillales</taxon>
        <taxon>Bacillaceae</taxon>
        <taxon>Domibacillus</taxon>
    </lineage>
</organism>
<dbReference type="InterPro" id="IPR000053">
    <property type="entry name" value="Thymidine/pyrmidine_PPase"/>
</dbReference>
<evidence type="ECO:0000256" key="13">
    <source>
        <dbReference type="ARBA" id="ARBA00048525"/>
    </source>
</evidence>
<dbReference type="Pfam" id="PF00591">
    <property type="entry name" value="Glycos_transf_3"/>
    <property type="match status" value="1"/>
</dbReference>
<comment type="function">
    <text evidence="3">Catalyzes phosphorolysis of the pyrimidine nucleosides uridine, thymidine and 2'-deoxyuridine with the formation of the corresponding pyrimidine base and ribose-1-phosphate.</text>
</comment>
<dbReference type="InterPro" id="IPR036320">
    <property type="entry name" value="Glycosyl_Trfase_fam3_N_dom_sf"/>
</dbReference>
<comment type="similarity">
    <text evidence="4">Belongs to the thymidine/pyrimidine-nucleoside phosphorylase family.</text>
</comment>
<dbReference type="FunFam" id="3.40.1030.10:FF:000003">
    <property type="entry name" value="Pyrimidine-nucleoside phosphorylase"/>
    <property type="match status" value="1"/>
</dbReference>
<dbReference type="STRING" id="1714355.BTO28_15245"/>
<dbReference type="EC" id="2.4.2.2" evidence="6"/>
<dbReference type="InterPro" id="IPR035902">
    <property type="entry name" value="Nuc_phospho_transferase"/>
</dbReference>
<evidence type="ECO:0000256" key="4">
    <source>
        <dbReference type="ARBA" id="ARBA00006915"/>
    </source>
</evidence>
<dbReference type="Gene3D" id="1.20.970.10">
    <property type="entry name" value="Transferase, Pyrimidine Nucleoside Phosphorylase, Chain C"/>
    <property type="match status" value="1"/>
</dbReference>
<evidence type="ECO:0000259" key="14">
    <source>
        <dbReference type="SMART" id="SM00941"/>
    </source>
</evidence>
<comment type="cofactor">
    <cofactor evidence="2">
        <name>K(+)</name>
        <dbReference type="ChEBI" id="CHEBI:29103"/>
    </cofactor>
</comment>
<dbReference type="Proteomes" id="UP000188613">
    <property type="component" value="Unassembled WGS sequence"/>
</dbReference>
<dbReference type="Pfam" id="PF02885">
    <property type="entry name" value="Glycos_trans_3N"/>
    <property type="match status" value="1"/>
</dbReference>
<dbReference type="NCBIfam" id="NF004490">
    <property type="entry name" value="PRK05820.1"/>
    <property type="match status" value="1"/>
</dbReference>
<dbReference type="GO" id="GO:0005829">
    <property type="term" value="C:cytosol"/>
    <property type="evidence" value="ECO:0007669"/>
    <property type="project" value="TreeGrafter"/>
</dbReference>
<comment type="subunit">
    <text evidence="5">Homodimer.</text>
</comment>
<dbReference type="Gene3D" id="3.90.1170.30">
    <property type="entry name" value="Pyrimidine nucleoside phosphorylase-like, C-terminal domain"/>
    <property type="match status" value="1"/>
</dbReference>
<keyword evidence="10" id="KW-0479">Metal-binding</keyword>
<dbReference type="PROSITE" id="PS00647">
    <property type="entry name" value="THYMID_PHOSPHORYLASE"/>
    <property type="match status" value="1"/>
</dbReference>
<dbReference type="InterPro" id="IPR036566">
    <property type="entry name" value="PYNP-like_C_sf"/>
</dbReference>
<keyword evidence="11" id="KW-0630">Potassium</keyword>
<dbReference type="GO" id="GO:0006206">
    <property type="term" value="P:pyrimidine nucleobase metabolic process"/>
    <property type="evidence" value="ECO:0007669"/>
    <property type="project" value="InterPro"/>
</dbReference>
<dbReference type="InterPro" id="IPR017459">
    <property type="entry name" value="Glycosyl_Trfase_fam3_N_dom"/>
</dbReference>
<comment type="catalytic activity">
    <reaction evidence="1">
        <text>2'-deoxyuridine + phosphate = 2-deoxy-alpha-D-ribose 1-phosphate + uracil</text>
        <dbReference type="Rhea" id="RHEA:22824"/>
        <dbReference type="ChEBI" id="CHEBI:16450"/>
        <dbReference type="ChEBI" id="CHEBI:17568"/>
        <dbReference type="ChEBI" id="CHEBI:43474"/>
        <dbReference type="ChEBI" id="CHEBI:57259"/>
        <dbReference type="EC" id="2.4.2.2"/>
    </reaction>
</comment>
<comment type="catalytic activity">
    <reaction evidence="12">
        <text>uridine + phosphate = alpha-D-ribose 1-phosphate + uracil</text>
        <dbReference type="Rhea" id="RHEA:24388"/>
        <dbReference type="ChEBI" id="CHEBI:16704"/>
        <dbReference type="ChEBI" id="CHEBI:17568"/>
        <dbReference type="ChEBI" id="CHEBI:43474"/>
        <dbReference type="ChEBI" id="CHEBI:57720"/>
        <dbReference type="EC" id="2.4.2.2"/>
    </reaction>
</comment>
<feature type="domain" description="Pyrimidine nucleoside phosphorylase C-terminal" evidence="14">
    <location>
        <begin position="345"/>
        <end position="418"/>
    </location>
</feature>
<keyword evidence="8" id="KW-0328">Glycosyltransferase</keyword>
<dbReference type="FunFam" id="1.20.970.10:FF:000002">
    <property type="entry name" value="Pyrimidine-nucleoside phosphorylase"/>
    <property type="match status" value="1"/>
</dbReference>
<keyword evidence="16" id="KW-1185">Reference proteome</keyword>
<proteinExistence type="inferred from homology"/>
<dbReference type="InterPro" id="IPR000312">
    <property type="entry name" value="Glycosyl_Trfase_fam3"/>
</dbReference>
<dbReference type="SUPFAM" id="SSF54680">
    <property type="entry name" value="Pyrimidine nucleoside phosphorylase C-terminal domain"/>
    <property type="match status" value="1"/>
</dbReference>
<dbReference type="RefSeq" id="WP_076767825.1">
    <property type="nucleotide sequence ID" value="NZ_MSFI01000029.1"/>
</dbReference>
<evidence type="ECO:0000256" key="7">
    <source>
        <dbReference type="ARBA" id="ARBA00014680"/>
    </source>
</evidence>
<dbReference type="SMART" id="SM00941">
    <property type="entry name" value="PYNP_C"/>
    <property type="match status" value="1"/>
</dbReference>
<dbReference type="EMBL" id="MSFI01000029">
    <property type="protein sequence ID" value="OMP65907.1"/>
    <property type="molecule type" value="Genomic_DNA"/>
</dbReference>
<comment type="caution">
    <text evidence="15">The sequence shown here is derived from an EMBL/GenBank/DDBJ whole genome shotgun (WGS) entry which is preliminary data.</text>
</comment>
<keyword evidence="9" id="KW-0808">Transferase</keyword>
<dbReference type="GO" id="GO:0004645">
    <property type="term" value="F:1,4-alpha-oligoglucan phosphorylase activity"/>
    <property type="evidence" value="ECO:0007669"/>
    <property type="project" value="InterPro"/>
</dbReference>
<name>A0A1V2A4Q0_9BACI</name>
<evidence type="ECO:0000313" key="16">
    <source>
        <dbReference type="Proteomes" id="UP000188613"/>
    </source>
</evidence>
<reference evidence="15 16" key="1">
    <citation type="submission" date="2016-12" db="EMBL/GenBank/DDBJ databases">
        <title>Domibacillus sp. SAB 38T whole genome sequencing.</title>
        <authorList>
            <person name="Verma A."/>
            <person name="Ojha A.K."/>
            <person name="Krishnamurthi S."/>
        </authorList>
    </citation>
    <scope>NUCLEOTIDE SEQUENCE [LARGE SCALE GENOMIC DNA]</scope>
    <source>
        <strain evidence="15 16">SAB 38</strain>
    </source>
</reference>
<dbReference type="InterPro" id="IPR013102">
    <property type="entry name" value="PYNP_C"/>
</dbReference>
<dbReference type="PIRSF" id="PIRSF000478">
    <property type="entry name" value="TP_PyNP"/>
    <property type="match status" value="1"/>
</dbReference>
<dbReference type="InterPro" id="IPR017872">
    <property type="entry name" value="Pyrmidine_PPase_CS"/>
</dbReference>
<dbReference type="GO" id="GO:0006213">
    <property type="term" value="P:pyrimidine nucleoside metabolic process"/>
    <property type="evidence" value="ECO:0007669"/>
    <property type="project" value="InterPro"/>
</dbReference>
<gene>
    <name evidence="15" type="primary">deoA</name>
    <name evidence="15" type="ORF">BTO28_15245</name>
</gene>
<dbReference type="AlphaFoldDB" id="A0A1V2A4Q0"/>
<dbReference type="InterPro" id="IPR018090">
    <property type="entry name" value="Pyrmidine_PPas_bac/euk"/>
</dbReference>
<dbReference type="NCBIfam" id="TIGR02644">
    <property type="entry name" value="Y_phosphoryl"/>
    <property type="match status" value="1"/>
</dbReference>
<dbReference type="NCBIfam" id="NF004747">
    <property type="entry name" value="PRK06078.1"/>
    <property type="match status" value="1"/>
</dbReference>
<protein>
    <recommendedName>
        <fullName evidence="7">Pyrimidine-nucleoside phosphorylase</fullName>
        <ecNumber evidence="6">2.4.2.2</ecNumber>
    </recommendedName>
</protein>
<dbReference type="PANTHER" id="PTHR10515:SF0">
    <property type="entry name" value="THYMIDINE PHOSPHORYLASE"/>
    <property type="match status" value="1"/>
</dbReference>
<evidence type="ECO:0000313" key="15">
    <source>
        <dbReference type="EMBL" id="OMP65907.1"/>
    </source>
</evidence>
<evidence type="ECO:0000256" key="6">
    <source>
        <dbReference type="ARBA" id="ARBA00011889"/>
    </source>
</evidence>
<evidence type="ECO:0000256" key="12">
    <source>
        <dbReference type="ARBA" id="ARBA00048453"/>
    </source>
</evidence>
<dbReference type="SUPFAM" id="SSF52418">
    <property type="entry name" value="Nucleoside phosphorylase/phosphoribosyltransferase catalytic domain"/>
    <property type="match status" value="1"/>
</dbReference>
<dbReference type="PANTHER" id="PTHR10515">
    <property type="entry name" value="THYMIDINE PHOSPHORYLASE"/>
    <property type="match status" value="1"/>
</dbReference>
<dbReference type="GO" id="GO:0046872">
    <property type="term" value="F:metal ion binding"/>
    <property type="evidence" value="ECO:0007669"/>
    <property type="project" value="UniProtKB-KW"/>
</dbReference>
<comment type="catalytic activity">
    <reaction evidence="13">
        <text>thymidine + phosphate = 2-deoxy-alpha-D-ribose 1-phosphate + thymine</text>
        <dbReference type="Rhea" id="RHEA:16037"/>
        <dbReference type="ChEBI" id="CHEBI:17748"/>
        <dbReference type="ChEBI" id="CHEBI:17821"/>
        <dbReference type="ChEBI" id="CHEBI:43474"/>
        <dbReference type="ChEBI" id="CHEBI:57259"/>
        <dbReference type="EC" id="2.4.2.2"/>
    </reaction>
</comment>
<evidence type="ECO:0000256" key="1">
    <source>
        <dbReference type="ARBA" id="ARBA00001066"/>
    </source>
</evidence>
<evidence type="ECO:0000256" key="11">
    <source>
        <dbReference type="ARBA" id="ARBA00022958"/>
    </source>
</evidence>